<reference evidence="2 3" key="1">
    <citation type="submission" date="2019-05" db="EMBL/GenBank/DDBJ databases">
        <title>Hymenobacter edaphi sp. nov., isolated from abandoned arsenic-contaminated farmland soil.</title>
        <authorList>
            <person name="Nie L."/>
        </authorList>
    </citation>
    <scope>NUCLEOTIDE SEQUENCE [LARGE SCALE GENOMIC DNA]</scope>
    <source>
        <strain evidence="2 3">1-3-3-8</strain>
    </source>
</reference>
<dbReference type="Gene3D" id="1.20.120.450">
    <property type="entry name" value="dinb family like domain"/>
    <property type="match status" value="1"/>
</dbReference>
<protein>
    <submittedName>
        <fullName evidence="2">DinB family protein</fullName>
    </submittedName>
</protein>
<organism evidence="2 3">
    <name type="scientific">Hymenobacter jeollabukensis</name>
    <dbReference type="NCBI Taxonomy" id="2025313"/>
    <lineage>
        <taxon>Bacteria</taxon>
        <taxon>Pseudomonadati</taxon>
        <taxon>Bacteroidota</taxon>
        <taxon>Cytophagia</taxon>
        <taxon>Cytophagales</taxon>
        <taxon>Hymenobacteraceae</taxon>
        <taxon>Hymenobacter</taxon>
    </lineage>
</organism>
<dbReference type="InterPro" id="IPR034660">
    <property type="entry name" value="DinB/YfiT-like"/>
</dbReference>
<accession>A0A5R8WTZ6</accession>
<dbReference type="Proteomes" id="UP000305517">
    <property type="component" value="Unassembled WGS sequence"/>
</dbReference>
<dbReference type="SUPFAM" id="SSF109854">
    <property type="entry name" value="DinB/YfiT-like putative metalloenzymes"/>
    <property type="match status" value="1"/>
</dbReference>
<dbReference type="OrthoDB" id="1524454at2"/>
<dbReference type="RefSeq" id="WP_138075727.1">
    <property type="nucleotide sequence ID" value="NZ_VAJM01000002.1"/>
</dbReference>
<keyword evidence="3" id="KW-1185">Reference proteome</keyword>
<dbReference type="EMBL" id="VAJM01000002">
    <property type="protein sequence ID" value="TLM95241.1"/>
    <property type="molecule type" value="Genomic_DNA"/>
</dbReference>
<feature type="domain" description="DinB-like" evidence="1">
    <location>
        <begin position="19"/>
        <end position="172"/>
    </location>
</feature>
<gene>
    <name evidence="2" type="ORF">FDY95_05490</name>
</gene>
<dbReference type="Pfam" id="PF12867">
    <property type="entry name" value="DinB_2"/>
    <property type="match status" value="1"/>
</dbReference>
<dbReference type="InterPro" id="IPR024775">
    <property type="entry name" value="DinB-like"/>
</dbReference>
<name>A0A5R8WTZ6_9BACT</name>
<proteinExistence type="predicted"/>
<comment type="caution">
    <text evidence="2">The sequence shown here is derived from an EMBL/GenBank/DDBJ whole genome shotgun (WGS) entry which is preliminary data.</text>
</comment>
<evidence type="ECO:0000313" key="2">
    <source>
        <dbReference type="EMBL" id="TLM95241.1"/>
    </source>
</evidence>
<evidence type="ECO:0000259" key="1">
    <source>
        <dbReference type="Pfam" id="PF12867"/>
    </source>
</evidence>
<dbReference type="AlphaFoldDB" id="A0A5R8WTZ6"/>
<evidence type="ECO:0000313" key="3">
    <source>
        <dbReference type="Proteomes" id="UP000305517"/>
    </source>
</evidence>
<sequence>MQPATFLQTLHASVRQLLATVETELSPLPDAVLNFKPRPDSWSVFECLEHLNRYSRYYQPALTKALARPGTSADEVRYSWLGRKSLDIVRPDNGQQHKTVKHMNPAGSQLTRAVLTEFLGHQTELLHLLTAARATDLNRRAVPVEFFRLLKLRVGETLEFVVRHEERHLQQAQRVARVAQASAPALAV</sequence>